<gene>
    <name evidence="2" type="ORF">PoB_006036700</name>
</gene>
<organism evidence="2 3">
    <name type="scientific">Plakobranchus ocellatus</name>
    <dbReference type="NCBI Taxonomy" id="259542"/>
    <lineage>
        <taxon>Eukaryota</taxon>
        <taxon>Metazoa</taxon>
        <taxon>Spiralia</taxon>
        <taxon>Lophotrochozoa</taxon>
        <taxon>Mollusca</taxon>
        <taxon>Gastropoda</taxon>
        <taxon>Heterobranchia</taxon>
        <taxon>Euthyneura</taxon>
        <taxon>Panpulmonata</taxon>
        <taxon>Sacoglossa</taxon>
        <taxon>Placobranchoidea</taxon>
        <taxon>Plakobranchidae</taxon>
        <taxon>Plakobranchus</taxon>
    </lineage>
</organism>
<reference evidence="2 3" key="1">
    <citation type="journal article" date="2021" name="Elife">
        <title>Chloroplast acquisition without the gene transfer in kleptoplastic sea slugs, Plakobranchus ocellatus.</title>
        <authorList>
            <person name="Maeda T."/>
            <person name="Takahashi S."/>
            <person name="Yoshida T."/>
            <person name="Shimamura S."/>
            <person name="Takaki Y."/>
            <person name="Nagai Y."/>
            <person name="Toyoda A."/>
            <person name="Suzuki Y."/>
            <person name="Arimoto A."/>
            <person name="Ishii H."/>
            <person name="Satoh N."/>
            <person name="Nishiyama T."/>
            <person name="Hasebe M."/>
            <person name="Maruyama T."/>
            <person name="Minagawa J."/>
            <person name="Obokata J."/>
            <person name="Shigenobu S."/>
        </authorList>
    </citation>
    <scope>NUCLEOTIDE SEQUENCE [LARGE SCALE GENOMIC DNA]</scope>
</reference>
<evidence type="ECO:0000313" key="2">
    <source>
        <dbReference type="EMBL" id="GFO33862.1"/>
    </source>
</evidence>
<comment type="caution">
    <text evidence="2">The sequence shown here is derived from an EMBL/GenBank/DDBJ whole genome shotgun (WGS) entry which is preliminary data.</text>
</comment>
<feature type="compositionally biased region" description="Low complexity" evidence="1">
    <location>
        <begin position="19"/>
        <end position="51"/>
    </location>
</feature>
<keyword evidence="3" id="KW-1185">Reference proteome</keyword>
<sequence length="116" mass="13256">MRFKYTTYVMVGRRNCFENNNSNKNNSSSSSSSSINTTTTTTTTNNNNNNSIASCYNGKNNKVYYRTDQNNIQNSSIKTIEFGQDSNDKTIYKNSIEQNKKEKQTNKRIKSNCTCN</sequence>
<name>A0AAV4CPQ8_9GAST</name>
<evidence type="ECO:0000256" key="1">
    <source>
        <dbReference type="SAM" id="MobiDB-lite"/>
    </source>
</evidence>
<proteinExistence type="predicted"/>
<evidence type="ECO:0000313" key="3">
    <source>
        <dbReference type="Proteomes" id="UP000735302"/>
    </source>
</evidence>
<accession>A0AAV4CPQ8</accession>
<protein>
    <submittedName>
        <fullName evidence="2">Uncharacterized protein</fullName>
    </submittedName>
</protein>
<dbReference type="EMBL" id="BLXT01006838">
    <property type="protein sequence ID" value="GFO33862.1"/>
    <property type="molecule type" value="Genomic_DNA"/>
</dbReference>
<dbReference type="AlphaFoldDB" id="A0AAV4CPQ8"/>
<feature type="region of interest" description="Disordered" evidence="1">
    <location>
        <begin position="18"/>
        <end position="51"/>
    </location>
</feature>
<dbReference type="Proteomes" id="UP000735302">
    <property type="component" value="Unassembled WGS sequence"/>
</dbReference>
<feature type="region of interest" description="Disordered" evidence="1">
    <location>
        <begin position="95"/>
        <end position="116"/>
    </location>
</feature>